<dbReference type="InterPro" id="IPR003526">
    <property type="entry name" value="MECDP_synthase"/>
</dbReference>
<feature type="binding site" evidence="8">
    <location>
        <begin position="132"/>
        <end position="135"/>
    </location>
    <ligand>
        <name>4-CDP-2-C-methyl-D-erythritol 2-phosphate</name>
        <dbReference type="ChEBI" id="CHEBI:57919"/>
    </ligand>
</feature>
<dbReference type="RefSeq" id="WP_210599240.1">
    <property type="nucleotide sequence ID" value="NZ_JAGKSQ010000013.1"/>
</dbReference>
<dbReference type="NCBIfam" id="TIGR00151">
    <property type="entry name" value="ispF"/>
    <property type="match status" value="1"/>
</dbReference>
<evidence type="ECO:0000259" key="10">
    <source>
        <dbReference type="Pfam" id="PF02542"/>
    </source>
</evidence>
<evidence type="ECO:0000313" key="12">
    <source>
        <dbReference type="Proteomes" id="UP000678228"/>
    </source>
</evidence>
<comment type="catalytic activity">
    <reaction evidence="1 8 9">
        <text>4-CDP-2-C-methyl-D-erythritol 2-phosphate = 2-C-methyl-D-erythritol 2,4-cyclic diphosphate + CMP</text>
        <dbReference type="Rhea" id="RHEA:23864"/>
        <dbReference type="ChEBI" id="CHEBI:57919"/>
        <dbReference type="ChEBI" id="CHEBI:58483"/>
        <dbReference type="ChEBI" id="CHEBI:60377"/>
        <dbReference type="EC" id="4.6.1.12"/>
    </reaction>
</comment>
<keyword evidence="6 8" id="KW-0414">Isoprene biosynthesis</keyword>
<comment type="caution">
    <text evidence="8">Lacks conserved residue(s) required for the propagation of feature annotation.</text>
</comment>
<comment type="subunit">
    <text evidence="8">Homotrimer.</text>
</comment>
<dbReference type="Gene3D" id="3.30.1330.50">
    <property type="entry name" value="2-C-methyl-D-erythritol 2,4-cyclodiphosphate synthase"/>
    <property type="match status" value="1"/>
</dbReference>
<gene>
    <name evidence="8" type="primary">ispF</name>
    <name evidence="11" type="ORF">J7W16_19955</name>
</gene>
<dbReference type="Proteomes" id="UP000678228">
    <property type="component" value="Unassembled WGS sequence"/>
</dbReference>
<evidence type="ECO:0000313" key="11">
    <source>
        <dbReference type="EMBL" id="MBP3953383.1"/>
    </source>
</evidence>
<feature type="binding site" evidence="8">
    <location>
        <position position="142"/>
    </location>
    <ligand>
        <name>4-CDP-2-C-methyl-D-erythritol 2-phosphate</name>
        <dbReference type="ChEBI" id="CHEBI:57919"/>
    </ligand>
</feature>
<feature type="binding site" evidence="8">
    <location>
        <position position="42"/>
    </location>
    <ligand>
        <name>a divalent metal cation</name>
        <dbReference type="ChEBI" id="CHEBI:60240"/>
    </ligand>
</feature>
<feature type="binding site" evidence="8">
    <location>
        <position position="8"/>
    </location>
    <ligand>
        <name>a divalent metal cation</name>
        <dbReference type="ChEBI" id="CHEBI:60240"/>
    </ligand>
</feature>
<comment type="cofactor">
    <cofactor evidence="8">
        <name>a divalent metal cation</name>
        <dbReference type="ChEBI" id="CHEBI:60240"/>
    </cofactor>
    <text evidence="8">Binds 1 divalent metal cation per subunit.</text>
</comment>
<evidence type="ECO:0000256" key="3">
    <source>
        <dbReference type="ARBA" id="ARBA00008480"/>
    </source>
</evidence>
<feature type="binding site" evidence="8">
    <location>
        <begin position="34"/>
        <end position="35"/>
    </location>
    <ligand>
        <name>4-CDP-2-C-methyl-D-erythritol 2-phosphate</name>
        <dbReference type="ChEBI" id="CHEBI:57919"/>
    </ligand>
</feature>
<reference evidence="11" key="1">
    <citation type="submission" date="2021-03" db="EMBL/GenBank/DDBJ databases">
        <title>Bacillus suaedae sp. nov., isolated from Suaeda aralocaspica.</title>
        <authorList>
            <person name="Lei R.F.R."/>
        </authorList>
    </citation>
    <scope>NUCLEOTIDE SEQUENCE</scope>
    <source>
        <strain evidence="11">YZJH907-2</strain>
    </source>
</reference>
<feature type="binding site" evidence="8">
    <location>
        <begin position="56"/>
        <end position="58"/>
    </location>
    <ligand>
        <name>4-CDP-2-C-methyl-D-erythritol 2-phosphate</name>
        <dbReference type="ChEBI" id="CHEBI:57919"/>
    </ligand>
</feature>
<dbReference type="EC" id="4.6.1.12" evidence="4 8"/>
<feature type="binding site" evidence="8">
    <location>
        <begin position="100"/>
        <end position="106"/>
    </location>
    <ligand>
        <name>4-CDP-2-C-methyl-D-erythritol 2-phosphate</name>
        <dbReference type="ChEBI" id="CHEBI:57919"/>
    </ligand>
</feature>
<proteinExistence type="inferred from homology"/>
<dbReference type="PANTHER" id="PTHR43181">
    <property type="entry name" value="2-C-METHYL-D-ERYTHRITOL 2,4-CYCLODIPHOSPHATE SYNTHASE, CHLOROPLASTIC"/>
    <property type="match status" value="1"/>
</dbReference>
<comment type="pathway">
    <text evidence="2 8">Isoprenoid biosynthesis; isopentenyl diphosphate biosynthesis via DXP pathway; isopentenyl diphosphate from 1-deoxy-D-xylulose 5-phosphate: step 4/6.</text>
</comment>
<evidence type="ECO:0000256" key="4">
    <source>
        <dbReference type="ARBA" id="ARBA00012579"/>
    </source>
</evidence>
<dbReference type="CDD" id="cd00554">
    <property type="entry name" value="MECDP_synthase"/>
    <property type="match status" value="1"/>
</dbReference>
<feature type="domain" description="2-C-methyl-D-erythritol 2,4-cyclodiphosphate synthase" evidence="10">
    <location>
        <begin position="1"/>
        <end position="154"/>
    </location>
</feature>
<evidence type="ECO:0000256" key="2">
    <source>
        <dbReference type="ARBA" id="ARBA00004709"/>
    </source>
</evidence>
<organism evidence="11 12">
    <name type="scientific">Halalkalibacter suaedae</name>
    <dbReference type="NCBI Taxonomy" id="2822140"/>
    <lineage>
        <taxon>Bacteria</taxon>
        <taxon>Bacillati</taxon>
        <taxon>Bacillota</taxon>
        <taxon>Bacilli</taxon>
        <taxon>Bacillales</taxon>
        <taxon>Bacillaceae</taxon>
        <taxon>Halalkalibacter</taxon>
    </lineage>
</organism>
<dbReference type="Pfam" id="PF02542">
    <property type="entry name" value="YgbB"/>
    <property type="match status" value="1"/>
</dbReference>
<keyword evidence="12" id="KW-1185">Reference proteome</keyword>
<protein>
    <recommendedName>
        <fullName evidence="4 8">2-C-methyl-D-erythritol 2,4-cyclodiphosphate synthase</fullName>
        <shortName evidence="8">MECDP-synthase</shortName>
        <shortName evidence="8">MECPP-synthase</shortName>
        <shortName evidence="8">MECPS</shortName>
        <ecNumber evidence="4 8">4.6.1.12</ecNumber>
    </recommendedName>
</protein>
<evidence type="ECO:0000256" key="5">
    <source>
        <dbReference type="ARBA" id="ARBA00022723"/>
    </source>
</evidence>
<evidence type="ECO:0000256" key="1">
    <source>
        <dbReference type="ARBA" id="ARBA00000200"/>
    </source>
</evidence>
<dbReference type="PROSITE" id="PS01350">
    <property type="entry name" value="ISPF"/>
    <property type="match status" value="1"/>
</dbReference>
<dbReference type="HAMAP" id="MF_00107">
    <property type="entry name" value="IspF"/>
    <property type="match status" value="1"/>
</dbReference>
<dbReference type="GO" id="GO:0008685">
    <property type="term" value="F:2-C-methyl-D-erythritol 2,4-cyclodiphosphate synthase activity"/>
    <property type="evidence" value="ECO:0007669"/>
    <property type="project" value="UniProtKB-UniRule"/>
</dbReference>
<accession>A0A941ARW4</accession>
<sequence>MRIGQGFDVHQLVEGRPLILGGLEIPYEKGLLGHSDADVLLHTIADAALGAIGEGDIGRHFPDTAAEFKDADSAKLLSHVWQLVKERGLKLGNLDCTIIAQKPKMAPYIEPMKARIAELLEAEIDQVNVKATTTEQLGFTGRGEGIAAQAVILLVK</sequence>
<dbReference type="FunFam" id="3.30.1330.50:FF:000001">
    <property type="entry name" value="2-C-methyl-D-erythritol 2,4-cyclodiphosphate synthase"/>
    <property type="match status" value="1"/>
</dbReference>
<dbReference type="PANTHER" id="PTHR43181:SF1">
    <property type="entry name" value="2-C-METHYL-D-ERYTHRITOL 2,4-CYCLODIPHOSPHATE SYNTHASE, CHLOROPLASTIC"/>
    <property type="match status" value="1"/>
</dbReference>
<dbReference type="GO" id="GO:0046872">
    <property type="term" value="F:metal ion binding"/>
    <property type="evidence" value="ECO:0007669"/>
    <property type="project" value="UniProtKB-KW"/>
</dbReference>
<dbReference type="InterPro" id="IPR036571">
    <property type="entry name" value="MECDP_synthase_sf"/>
</dbReference>
<feature type="binding site" evidence="8">
    <location>
        <position position="139"/>
    </location>
    <ligand>
        <name>4-CDP-2-C-methyl-D-erythritol 2-phosphate</name>
        <dbReference type="ChEBI" id="CHEBI:57919"/>
    </ligand>
</feature>
<keyword evidence="7 8" id="KW-0456">Lyase</keyword>
<comment type="similarity">
    <text evidence="3 8 9">Belongs to the IspF family.</text>
</comment>
<evidence type="ECO:0000256" key="8">
    <source>
        <dbReference type="HAMAP-Rule" id="MF_00107"/>
    </source>
</evidence>
<dbReference type="AlphaFoldDB" id="A0A941ARW4"/>
<dbReference type="EMBL" id="JAGKSQ010000013">
    <property type="protein sequence ID" value="MBP3953383.1"/>
    <property type="molecule type" value="Genomic_DNA"/>
</dbReference>
<dbReference type="GO" id="GO:0016114">
    <property type="term" value="P:terpenoid biosynthetic process"/>
    <property type="evidence" value="ECO:0007669"/>
    <property type="project" value="InterPro"/>
</dbReference>
<feature type="binding site" evidence="8">
    <location>
        <position position="10"/>
    </location>
    <ligand>
        <name>a divalent metal cation</name>
        <dbReference type="ChEBI" id="CHEBI:60240"/>
    </ligand>
</feature>
<name>A0A941ARW4_9BACI</name>
<evidence type="ECO:0000256" key="9">
    <source>
        <dbReference type="RuleBase" id="RU004395"/>
    </source>
</evidence>
<feature type="site" description="Transition state stabilizer" evidence="8">
    <location>
        <position position="133"/>
    </location>
</feature>
<comment type="caution">
    <text evidence="11">The sequence shown here is derived from an EMBL/GenBank/DDBJ whole genome shotgun (WGS) entry which is preliminary data.</text>
</comment>
<keyword evidence="5 8" id="KW-0479">Metal-binding</keyword>
<feature type="binding site" evidence="8">
    <location>
        <begin position="8"/>
        <end position="10"/>
    </location>
    <ligand>
        <name>4-CDP-2-C-methyl-D-erythritol 2-phosphate</name>
        <dbReference type="ChEBI" id="CHEBI:57919"/>
    </ligand>
</feature>
<evidence type="ECO:0000256" key="6">
    <source>
        <dbReference type="ARBA" id="ARBA00023229"/>
    </source>
</evidence>
<evidence type="ECO:0000256" key="7">
    <source>
        <dbReference type="ARBA" id="ARBA00023239"/>
    </source>
</evidence>
<dbReference type="InterPro" id="IPR020555">
    <property type="entry name" value="MECDP_synthase_CS"/>
</dbReference>
<dbReference type="SUPFAM" id="SSF69765">
    <property type="entry name" value="IpsF-like"/>
    <property type="match status" value="1"/>
</dbReference>
<dbReference type="GO" id="GO:0019288">
    <property type="term" value="P:isopentenyl diphosphate biosynthetic process, methylerythritol 4-phosphate pathway"/>
    <property type="evidence" value="ECO:0007669"/>
    <property type="project" value="UniProtKB-UniRule"/>
</dbReference>
<feature type="site" description="Transition state stabilizer" evidence="8">
    <location>
        <position position="34"/>
    </location>
</feature>
<comment type="function">
    <text evidence="8">Involved in the biosynthesis of isopentenyl diphosphate (IPP) and dimethylallyl diphosphate (DMAPP), two major building blocks of isoprenoid compounds. Catalyzes the conversion of 4-diphosphocytidyl-2-C-methyl-D-erythritol 2-phosphate (CDP-ME2P) to 2-C-methyl-D-erythritol 2,4-cyclodiphosphate (ME-CPP) with a corresponding release of cytidine 5-monophosphate (CMP).</text>
</comment>